<keyword evidence="2" id="KW-0472">Membrane</keyword>
<comment type="caution">
    <text evidence="3">The sequence shown here is derived from an EMBL/GenBank/DDBJ whole genome shotgun (WGS) entry which is preliminary data.</text>
</comment>
<evidence type="ECO:0000256" key="2">
    <source>
        <dbReference type="SAM" id="Phobius"/>
    </source>
</evidence>
<dbReference type="AlphaFoldDB" id="A0A852X6Q5"/>
<proteinExistence type="predicted"/>
<organism evidence="3 4">
    <name type="scientific">Janibacter alkaliphilus</name>
    <dbReference type="NCBI Taxonomy" id="1069963"/>
    <lineage>
        <taxon>Bacteria</taxon>
        <taxon>Bacillati</taxon>
        <taxon>Actinomycetota</taxon>
        <taxon>Actinomycetes</taxon>
        <taxon>Micrococcales</taxon>
        <taxon>Intrasporangiaceae</taxon>
        <taxon>Janibacter</taxon>
    </lineage>
</organism>
<evidence type="ECO:0000313" key="4">
    <source>
        <dbReference type="Proteomes" id="UP000592181"/>
    </source>
</evidence>
<dbReference type="EMBL" id="JACBZX010000001">
    <property type="protein sequence ID" value="NYG38118.1"/>
    <property type="molecule type" value="Genomic_DNA"/>
</dbReference>
<dbReference type="RefSeq" id="WP_179463361.1">
    <property type="nucleotide sequence ID" value="NZ_JACBZX010000001.1"/>
</dbReference>
<evidence type="ECO:0000313" key="3">
    <source>
        <dbReference type="EMBL" id="NYG38118.1"/>
    </source>
</evidence>
<protein>
    <submittedName>
        <fullName evidence="3">Uncharacterized protein</fullName>
    </submittedName>
</protein>
<accession>A0A852X6Q5</accession>
<sequence>MSNENPHENPHADHPYPAGTQPAPAAQESSGTSVARQVIGWLLIVFALLPLGIGLLRAVGLFFLGDDAAVGYFVGQAMGSLCCGVVVGGVGVSLVRPSFQR</sequence>
<keyword evidence="2" id="KW-0812">Transmembrane</keyword>
<reference evidence="3 4" key="1">
    <citation type="submission" date="2020-07" db="EMBL/GenBank/DDBJ databases">
        <title>Sequencing the genomes of 1000 actinobacteria strains.</title>
        <authorList>
            <person name="Klenk H.-P."/>
        </authorList>
    </citation>
    <scope>NUCLEOTIDE SEQUENCE [LARGE SCALE GENOMIC DNA]</scope>
    <source>
        <strain evidence="3 4">DSM 24723</strain>
    </source>
</reference>
<evidence type="ECO:0000256" key="1">
    <source>
        <dbReference type="SAM" id="MobiDB-lite"/>
    </source>
</evidence>
<keyword evidence="2" id="KW-1133">Transmembrane helix</keyword>
<name>A0A852X6Q5_9MICO</name>
<feature type="transmembrane region" description="Helical" evidence="2">
    <location>
        <begin position="38"/>
        <end position="64"/>
    </location>
</feature>
<feature type="region of interest" description="Disordered" evidence="1">
    <location>
        <begin position="1"/>
        <end position="29"/>
    </location>
</feature>
<feature type="compositionally biased region" description="Basic and acidic residues" evidence="1">
    <location>
        <begin position="1"/>
        <end position="14"/>
    </location>
</feature>
<dbReference type="Proteomes" id="UP000592181">
    <property type="component" value="Unassembled WGS sequence"/>
</dbReference>
<feature type="transmembrane region" description="Helical" evidence="2">
    <location>
        <begin position="70"/>
        <end position="95"/>
    </location>
</feature>
<keyword evidence="4" id="KW-1185">Reference proteome</keyword>
<gene>
    <name evidence="3" type="ORF">BJY28_002587</name>
</gene>